<comment type="similarity">
    <text evidence="2 4">Belongs to the NrdI family.</text>
</comment>
<evidence type="ECO:0000256" key="2">
    <source>
        <dbReference type="ARBA" id="ARBA00009942"/>
    </source>
</evidence>
<dbReference type="InterPro" id="IPR029039">
    <property type="entry name" value="Flavoprotein-like_sf"/>
</dbReference>
<evidence type="ECO:0000256" key="1">
    <source>
        <dbReference type="ARBA" id="ARBA00003999"/>
    </source>
</evidence>
<dbReference type="Gene3D" id="3.40.50.360">
    <property type="match status" value="1"/>
</dbReference>
<dbReference type="PANTHER" id="PTHR37297:SF1">
    <property type="entry name" value="PROTEIN NRDI"/>
    <property type="match status" value="1"/>
</dbReference>
<dbReference type="EMBL" id="CP046884">
    <property type="protein sequence ID" value="QNQ91509.1"/>
    <property type="molecule type" value="Genomic_DNA"/>
</dbReference>
<dbReference type="KEGG" id="cpoy:GP475_09860"/>
<accession>A0A7H0SSI4</accession>
<dbReference type="RefSeq" id="WP_187975904.1">
    <property type="nucleotide sequence ID" value="NZ_CP046884.1"/>
</dbReference>
<keyword evidence="6" id="KW-1185">Reference proteome</keyword>
<evidence type="ECO:0000313" key="6">
    <source>
        <dbReference type="Proteomes" id="UP000516320"/>
    </source>
</evidence>
<dbReference type="SUPFAM" id="SSF52218">
    <property type="entry name" value="Flavoproteins"/>
    <property type="match status" value="1"/>
</dbReference>
<protein>
    <recommendedName>
        <fullName evidence="3 4">Protein NrdI</fullName>
    </recommendedName>
</protein>
<dbReference type="Pfam" id="PF07972">
    <property type="entry name" value="Flavodoxin_NdrI"/>
    <property type="match status" value="1"/>
</dbReference>
<dbReference type="InterPro" id="IPR020852">
    <property type="entry name" value="RNR_Ib_NrdI_bac"/>
</dbReference>
<reference evidence="5 6" key="1">
    <citation type="submission" date="2019-12" db="EMBL/GenBank/DDBJ databases">
        <title>Corynebacterium sp. nov., isolated from feces of the Anser Albifrons in China.</title>
        <authorList>
            <person name="Liu Q."/>
        </authorList>
    </citation>
    <scope>NUCLEOTIDE SEQUENCE [LARGE SCALE GENOMIC DNA]</scope>
    <source>
        <strain evidence="5 6">4H37-19</strain>
    </source>
</reference>
<evidence type="ECO:0000256" key="3">
    <source>
        <dbReference type="ARBA" id="ARBA00020129"/>
    </source>
</evidence>
<dbReference type="AlphaFoldDB" id="A0A7H0SSI4"/>
<evidence type="ECO:0000256" key="4">
    <source>
        <dbReference type="HAMAP-Rule" id="MF_00128"/>
    </source>
</evidence>
<proteinExistence type="inferred from homology"/>
<sequence length="158" mass="17189">MLVVYFSSATENTHRFVQKLGLPAQRIPLRRSDPPLIVDEPYVLICPTYGGGAGILNQNSRPVPPQVIRFLNNKHNRSLIRCVVASGNSNFGVDYGKAGDVISEKCHVPYVYRFELLGTDEDVRVLRAGLRAHARALGFENPVLSDSVGSAAQPGSAS</sequence>
<dbReference type="NCBIfam" id="TIGR00333">
    <property type="entry name" value="nrdI"/>
    <property type="match status" value="1"/>
</dbReference>
<dbReference type="GO" id="GO:0010181">
    <property type="term" value="F:FMN binding"/>
    <property type="evidence" value="ECO:0007669"/>
    <property type="project" value="InterPro"/>
</dbReference>
<dbReference type="InterPro" id="IPR004465">
    <property type="entry name" value="RNR_NrdI"/>
</dbReference>
<gene>
    <name evidence="4 5" type="primary">nrdI</name>
    <name evidence="5" type="ORF">GP475_09860</name>
</gene>
<evidence type="ECO:0000313" key="5">
    <source>
        <dbReference type="EMBL" id="QNQ91509.1"/>
    </source>
</evidence>
<dbReference type="Proteomes" id="UP000516320">
    <property type="component" value="Chromosome"/>
</dbReference>
<dbReference type="HAMAP" id="MF_00128">
    <property type="entry name" value="NrdI"/>
    <property type="match status" value="1"/>
</dbReference>
<organism evidence="5 6">
    <name type="scientific">Corynebacterium poyangense</name>
    <dbReference type="NCBI Taxonomy" id="2684405"/>
    <lineage>
        <taxon>Bacteria</taxon>
        <taxon>Bacillati</taxon>
        <taxon>Actinomycetota</taxon>
        <taxon>Actinomycetes</taxon>
        <taxon>Mycobacteriales</taxon>
        <taxon>Corynebacteriaceae</taxon>
        <taxon>Corynebacterium</taxon>
    </lineage>
</organism>
<dbReference type="PANTHER" id="PTHR37297">
    <property type="entry name" value="PROTEIN NRDI"/>
    <property type="match status" value="1"/>
</dbReference>
<name>A0A7H0SSI4_9CORY</name>
<comment type="function">
    <text evidence="1 4">Probably involved in ribonucleotide reductase function.</text>
</comment>
<dbReference type="PIRSF" id="PIRSF005087">
    <property type="entry name" value="NrdI"/>
    <property type="match status" value="1"/>
</dbReference>